<reference evidence="2" key="1">
    <citation type="submission" date="2021-01" db="EMBL/GenBank/DDBJ databases">
        <authorList>
            <consortium name="Genoscope - CEA"/>
            <person name="William W."/>
        </authorList>
    </citation>
    <scope>NUCLEOTIDE SEQUENCE</scope>
</reference>
<dbReference type="Pfam" id="PF00689">
    <property type="entry name" value="Cation_ATPase_C"/>
    <property type="match status" value="1"/>
</dbReference>
<protein>
    <recommendedName>
        <fullName evidence="1">Cation-transporting P-type ATPase C-terminal domain-containing protein</fullName>
    </recommendedName>
</protein>
<keyword evidence="3" id="KW-1185">Reference proteome</keyword>
<dbReference type="OrthoDB" id="3352408at2759"/>
<dbReference type="OMA" id="WLMKIRN"/>
<name>A0A8S1TLD4_PAROT</name>
<gene>
    <name evidence="2" type="ORF">POCTA_138.1.T0260017</name>
</gene>
<evidence type="ECO:0000313" key="3">
    <source>
        <dbReference type="Proteomes" id="UP000683925"/>
    </source>
</evidence>
<dbReference type="InterPro" id="IPR006068">
    <property type="entry name" value="ATPase_P-typ_cation-transptr_C"/>
</dbReference>
<dbReference type="AlphaFoldDB" id="A0A8S1TLD4"/>
<sequence>MTLHCMICYVPLFENIFNTVPLSIQDWILIIGVSAPVVLVDEVLKFFSRVRNAKLLEERKKIQ</sequence>
<evidence type="ECO:0000259" key="1">
    <source>
        <dbReference type="Pfam" id="PF00689"/>
    </source>
</evidence>
<comment type="caution">
    <text evidence="2">The sequence shown here is derived from an EMBL/GenBank/DDBJ whole genome shotgun (WGS) entry which is preliminary data.</text>
</comment>
<feature type="domain" description="Cation-transporting P-type ATPase C-terminal" evidence="1">
    <location>
        <begin position="1"/>
        <end position="47"/>
    </location>
</feature>
<dbReference type="Proteomes" id="UP000683925">
    <property type="component" value="Unassembled WGS sequence"/>
</dbReference>
<organism evidence="2 3">
    <name type="scientific">Paramecium octaurelia</name>
    <dbReference type="NCBI Taxonomy" id="43137"/>
    <lineage>
        <taxon>Eukaryota</taxon>
        <taxon>Sar</taxon>
        <taxon>Alveolata</taxon>
        <taxon>Ciliophora</taxon>
        <taxon>Intramacronucleata</taxon>
        <taxon>Oligohymenophorea</taxon>
        <taxon>Peniculida</taxon>
        <taxon>Parameciidae</taxon>
        <taxon>Paramecium</taxon>
    </lineage>
</organism>
<evidence type="ECO:0000313" key="2">
    <source>
        <dbReference type="EMBL" id="CAD8151976.1"/>
    </source>
</evidence>
<dbReference type="EMBL" id="CAJJDP010000026">
    <property type="protein sequence ID" value="CAD8151976.1"/>
    <property type="molecule type" value="Genomic_DNA"/>
</dbReference>
<accession>A0A8S1TLD4</accession>
<proteinExistence type="predicted"/>